<dbReference type="InterPro" id="IPR021820">
    <property type="entry name" value="S-locus_recpt_kinase_C"/>
</dbReference>
<dbReference type="OMA" id="NNAQNCK"/>
<evidence type="ECO:0000256" key="5">
    <source>
        <dbReference type="ARBA" id="ARBA00023136"/>
    </source>
</evidence>
<dbReference type="Gene3D" id="1.10.510.10">
    <property type="entry name" value="Transferase(Phosphotransferase) domain 1"/>
    <property type="match status" value="1"/>
</dbReference>
<dbReference type="Proteomes" id="UP000655225">
    <property type="component" value="Unassembled WGS sequence"/>
</dbReference>
<accession>A0A835DRL3</accession>
<evidence type="ECO:0000256" key="7">
    <source>
        <dbReference type="SAM" id="Phobius"/>
    </source>
</evidence>
<evidence type="ECO:0000259" key="9">
    <source>
        <dbReference type="PROSITE" id="PS50927"/>
    </source>
</evidence>
<dbReference type="CDD" id="cd00028">
    <property type="entry name" value="B_lectin"/>
    <property type="match status" value="2"/>
</dbReference>
<evidence type="ECO:0000256" key="3">
    <source>
        <dbReference type="ARBA" id="ARBA00022729"/>
    </source>
</evidence>
<feature type="domain" description="Apple" evidence="10">
    <location>
        <begin position="756"/>
        <end position="830"/>
    </location>
</feature>
<evidence type="ECO:0000256" key="8">
    <source>
        <dbReference type="SAM" id="SignalP"/>
    </source>
</evidence>
<evidence type="ECO:0000259" key="10">
    <source>
        <dbReference type="PROSITE" id="PS50948"/>
    </source>
</evidence>
<proteinExistence type="predicted"/>
<comment type="subcellular location">
    <subcellularLocation>
        <location evidence="1">Membrane</location>
        <topology evidence="1">Single-pass membrane protein</topology>
    </subcellularLocation>
</comment>
<evidence type="ECO:0000256" key="6">
    <source>
        <dbReference type="ARBA" id="ARBA00023157"/>
    </source>
</evidence>
<dbReference type="Pfam" id="PF01453">
    <property type="entry name" value="B_lectin"/>
    <property type="match status" value="2"/>
</dbReference>
<dbReference type="InterPro" id="IPR000858">
    <property type="entry name" value="S_locus_glycoprot_dom"/>
</dbReference>
<dbReference type="Pfam" id="PF00954">
    <property type="entry name" value="S_locus_glycop"/>
    <property type="match status" value="2"/>
</dbReference>
<dbReference type="InterPro" id="IPR011009">
    <property type="entry name" value="Kinase-like_dom_sf"/>
</dbReference>
<dbReference type="SUPFAM" id="SSF51110">
    <property type="entry name" value="alpha-D-mannose-specific plant lectins"/>
    <property type="match status" value="2"/>
</dbReference>
<dbReference type="PANTHER" id="PTHR32444">
    <property type="entry name" value="BULB-TYPE LECTIN DOMAIN-CONTAINING PROTEIN"/>
    <property type="match status" value="1"/>
</dbReference>
<feature type="transmembrane region" description="Helical" evidence="7">
    <location>
        <begin position="843"/>
        <end position="863"/>
    </location>
</feature>
<keyword evidence="5 7" id="KW-0472">Membrane</keyword>
<dbReference type="AlphaFoldDB" id="A0A835DRL3"/>
<dbReference type="Pfam" id="PF08276">
    <property type="entry name" value="PAN_2"/>
    <property type="match status" value="2"/>
</dbReference>
<feature type="chain" id="PRO_5032707935" description="Receptor-like serine/threonine-protein kinase" evidence="8">
    <location>
        <begin position="24"/>
        <end position="975"/>
    </location>
</feature>
<dbReference type="InterPro" id="IPR003609">
    <property type="entry name" value="Pan_app"/>
</dbReference>
<dbReference type="CDD" id="cd01098">
    <property type="entry name" value="PAN_AP_plant"/>
    <property type="match status" value="2"/>
</dbReference>
<evidence type="ECO:0008006" key="13">
    <source>
        <dbReference type="Google" id="ProtNLM"/>
    </source>
</evidence>
<name>A0A835DRL3_TETSI</name>
<dbReference type="FunFam" id="2.90.10.10:FF:000004">
    <property type="entry name" value="G-type lectin S-receptor-like serine/threonine-protein kinase"/>
    <property type="match status" value="2"/>
</dbReference>
<feature type="signal peptide" evidence="8">
    <location>
        <begin position="1"/>
        <end position="23"/>
    </location>
</feature>
<keyword evidence="12" id="KW-1185">Reference proteome</keyword>
<feature type="transmembrane region" description="Helical" evidence="7">
    <location>
        <begin position="427"/>
        <end position="454"/>
    </location>
</feature>
<dbReference type="GO" id="GO:0016020">
    <property type="term" value="C:membrane"/>
    <property type="evidence" value="ECO:0007669"/>
    <property type="project" value="UniProtKB-SubCell"/>
</dbReference>
<dbReference type="SMART" id="SM00473">
    <property type="entry name" value="PAN_AP"/>
    <property type="match status" value="2"/>
</dbReference>
<dbReference type="InterPro" id="IPR036426">
    <property type="entry name" value="Bulb-type_lectin_dom_sf"/>
</dbReference>
<keyword evidence="2 7" id="KW-0812">Transmembrane</keyword>
<gene>
    <name evidence="11" type="ORF">HHK36_002027</name>
</gene>
<feature type="domain" description="Apple" evidence="10">
    <location>
        <begin position="339"/>
        <end position="414"/>
    </location>
</feature>
<reference evidence="11 12" key="1">
    <citation type="submission" date="2020-04" db="EMBL/GenBank/DDBJ databases">
        <title>Plant Genome Project.</title>
        <authorList>
            <person name="Zhang R.-G."/>
        </authorList>
    </citation>
    <scope>NUCLEOTIDE SEQUENCE [LARGE SCALE GENOMIC DNA]</scope>
    <source>
        <strain evidence="11">YNK0</strain>
        <tissue evidence="11">Leaf</tissue>
    </source>
</reference>
<dbReference type="PROSITE" id="PS50948">
    <property type="entry name" value="PAN"/>
    <property type="match status" value="2"/>
</dbReference>
<organism evidence="11 12">
    <name type="scientific">Tetracentron sinense</name>
    <name type="common">Spur-leaf</name>
    <dbReference type="NCBI Taxonomy" id="13715"/>
    <lineage>
        <taxon>Eukaryota</taxon>
        <taxon>Viridiplantae</taxon>
        <taxon>Streptophyta</taxon>
        <taxon>Embryophyta</taxon>
        <taxon>Tracheophyta</taxon>
        <taxon>Spermatophyta</taxon>
        <taxon>Magnoliopsida</taxon>
        <taxon>Trochodendrales</taxon>
        <taxon>Trochodendraceae</taxon>
        <taxon>Tetracentron</taxon>
    </lineage>
</organism>
<evidence type="ECO:0000256" key="1">
    <source>
        <dbReference type="ARBA" id="ARBA00004167"/>
    </source>
</evidence>
<dbReference type="InterPro" id="IPR001480">
    <property type="entry name" value="Bulb-type_lectin_dom"/>
</dbReference>
<feature type="domain" description="Bulb-type lectin" evidence="9">
    <location>
        <begin position="24"/>
        <end position="145"/>
    </location>
</feature>
<feature type="domain" description="Bulb-type lectin" evidence="9">
    <location>
        <begin position="461"/>
        <end position="582"/>
    </location>
</feature>
<dbReference type="PROSITE" id="PS50927">
    <property type="entry name" value="BULB_LECTIN"/>
    <property type="match status" value="2"/>
</dbReference>
<protein>
    <recommendedName>
        <fullName evidence="13">Receptor-like serine/threonine-protein kinase</fullName>
    </recommendedName>
</protein>
<dbReference type="SUPFAM" id="SSF56112">
    <property type="entry name" value="Protein kinase-like (PK-like)"/>
    <property type="match status" value="1"/>
</dbReference>
<dbReference type="EMBL" id="JABCRI010000001">
    <property type="protein sequence ID" value="KAF8414028.1"/>
    <property type="molecule type" value="Genomic_DNA"/>
</dbReference>
<sequence length="975" mass="109299">MERFPFFIFSSTCLFFISKFSVAVDTISPNQTITGSQTLVSAGEIFELGFFSRGSSNKRYLGIWFKRILPQTVVWVANRNNPLTNSSGALTIGLDGNIVLLNQTETVIWSSNSSSVPKNPVAQLLDSGNLVLRDGSSGINPEIYSWQSFDYPFDTLLPGMKVGANLRSGQIWYLTSWKSEDDPSPGDYTYKIDYRGLPQKVLCKGSDVQFRSEPWDWVGSGLPELYKNSLFNPIFVFNEEEVYYSFENINKSAISRFVVNQSGSVQHISWNDRRLEWVVMMTLRKDNCDDYDICGAYGICNINNAQNCKCLKGFTPRSPVDYNALDWAGGCVPGSPRKCGSEEGFRKFTDTKLPDTSTFNRSMSSMDCEAACLNNCSCVGYARTGILGCVFWFGDLLDIREYSEGGRDLYIRMAASELDSKNNGKPVAVIVAGSVVSGLLLFVFISCFTCLFFVSKFSIAIDTISPNQTITGGQTLVSAGKIFELGFFSRGTPNKRYLGIWFKSILPQTVVWVANRNTPLTNSSGAITIGRDGNIVLLNQTETVIWSSNSSSVPKNPVAQLLDSGNLVLREGSNPKSYLWQSFDYPFDTLLPGMKLGANLKRGQNWYLRSWKSEDDPSPGDYTYKIDYRGLPQIVHRKGSEVRFRSEPWDWIGSGFPELYRNPLMNTIFVFNEEEVYYSFENINKSAISRRLEWVVMMTLRKDNCDDYAICGAYGICNINNAQNCKCLKGFTPRSPVDYNALDWTGGCVPGSPRKCRSEEGFRKFTDIKLPDTSSYNRSMSSMDCEAACLNNCSCVAYAKTGNLGCAFWFGDLLDIKEYEGGRELYIRMAASELDSKNNGKSVAVIVAVSAVSGLLLFVFISWNTYELKLFQAWKLWNEEKPLELIDAFMEDPVPEFESLKCIHVGLLCVQKRPNDRPTMPTVLLMLDSENVVLPQPKQPGFYTERFPVEKDSSSSIVKKTSTLNDVTVTMLEGR</sequence>
<dbReference type="PANTHER" id="PTHR32444:SF185">
    <property type="entry name" value="RECEPTOR-LIKE SERINE_THREONINE-PROTEIN KINASE"/>
    <property type="match status" value="1"/>
</dbReference>
<dbReference type="Pfam" id="PF11883">
    <property type="entry name" value="DUF3403"/>
    <property type="match status" value="1"/>
</dbReference>
<evidence type="ECO:0000313" key="11">
    <source>
        <dbReference type="EMBL" id="KAF8414028.1"/>
    </source>
</evidence>
<dbReference type="GO" id="GO:0004674">
    <property type="term" value="F:protein serine/threonine kinase activity"/>
    <property type="evidence" value="ECO:0007669"/>
    <property type="project" value="InterPro"/>
</dbReference>
<keyword evidence="3 8" id="KW-0732">Signal</keyword>
<dbReference type="Gene3D" id="2.90.10.10">
    <property type="entry name" value="Bulb-type lectin domain"/>
    <property type="match status" value="2"/>
</dbReference>
<evidence type="ECO:0000256" key="2">
    <source>
        <dbReference type="ARBA" id="ARBA00022692"/>
    </source>
</evidence>
<keyword evidence="6" id="KW-1015">Disulfide bond</keyword>
<dbReference type="GO" id="GO:0048544">
    <property type="term" value="P:recognition of pollen"/>
    <property type="evidence" value="ECO:0007669"/>
    <property type="project" value="InterPro"/>
</dbReference>
<dbReference type="SMART" id="SM00108">
    <property type="entry name" value="B_lectin"/>
    <property type="match status" value="2"/>
</dbReference>
<evidence type="ECO:0000256" key="4">
    <source>
        <dbReference type="ARBA" id="ARBA00022989"/>
    </source>
</evidence>
<keyword evidence="4 7" id="KW-1133">Transmembrane helix</keyword>
<evidence type="ECO:0000313" key="12">
    <source>
        <dbReference type="Proteomes" id="UP000655225"/>
    </source>
</evidence>
<comment type="caution">
    <text evidence="11">The sequence shown here is derived from an EMBL/GenBank/DDBJ whole genome shotgun (WGS) entry which is preliminary data.</text>
</comment>